<evidence type="ECO:0008006" key="3">
    <source>
        <dbReference type="Google" id="ProtNLM"/>
    </source>
</evidence>
<dbReference type="EMBL" id="FQWC01000009">
    <property type="protein sequence ID" value="SHH65156.1"/>
    <property type="molecule type" value="Genomic_DNA"/>
</dbReference>
<dbReference type="OrthoDB" id="118689at2"/>
<evidence type="ECO:0000313" key="2">
    <source>
        <dbReference type="Proteomes" id="UP000184071"/>
    </source>
</evidence>
<gene>
    <name evidence="1" type="ORF">SAMN05443663_109118</name>
</gene>
<dbReference type="NCBIfam" id="NF040572">
    <property type="entry name" value="heme_bind_FMP"/>
    <property type="match status" value="1"/>
</dbReference>
<evidence type="ECO:0000313" key="1">
    <source>
        <dbReference type="EMBL" id="SHH65156.1"/>
    </source>
</evidence>
<dbReference type="RefSeq" id="WP_073417566.1">
    <property type="nucleotide sequence ID" value="NZ_FQWC01000009.1"/>
</dbReference>
<keyword evidence="2" id="KW-1185">Reference proteome</keyword>
<proteinExistence type="predicted"/>
<dbReference type="InterPro" id="IPR047975">
    <property type="entry name" value="Heme_bind_FMP"/>
</dbReference>
<name>A0A1M5UQJ6_9FLAO</name>
<reference evidence="2" key="1">
    <citation type="submission" date="2016-11" db="EMBL/GenBank/DDBJ databases">
        <authorList>
            <person name="Varghese N."/>
            <person name="Submissions S."/>
        </authorList>
    </citation>
    <scope>NUCLEOTIDE SEQUENCE [LARGE SCALE GENOMIC DNA]</scope>
    <source>
        <strain evidence="2">DSM 17963</strain>
    </source>
</reference>
<dbReference type="Proteomes" id="UP000184071">
    <property type="component" value="Unassembled WGS sequence"/>
</dbReference>
<protein>
    <recommendedName>
        <fullName evidence="3">THAP4-like heme-binding beta-barrel domain-containing protein</fullName>
    </recommendedName>
</protein>
<accession>A0A1M5UQJ6</accession>
<organism evidence="1 2">
    <name type="scientific">Flavobacterium defluvii</name>
    <dbReference type="NCBI Taxonomy" id="370979"/>
    <lineage>
        <taxon>Bacteria</taxon>
        <taxon>Pseudomonadati</taxon>
        <taxon>Bacteroidota</taxon>
        <taxon>Flavobacteriia</taxon>
        <taxon>Flavobacteriales</taxon>
        <taxon>Flavobacteriaceae</taxon>
        <taxon>Flavobacterium</taxon>
    </lineage>
</organism>
<sequence length="340" mass="36287">MALEQNNPLANLNLSGLEKLEAKPVNKGLKSKFKAEAVQTEPVNLGVLETLVGTWVGPGFNIIEVPNMNQAKPGPPPADKFKIILNSTAETFTFSSIGGDIINRGNAQADIAFQGLHYLQQVDDVNLPSGQNGIHLETGLFLNLPSGTDPAVQPSIARLGSIPHGDSILAQGTFFTVDGPPQFEVADPTPFFIVNGKRVNDTSETYLSQLVNAVPPPGIPKEVIMNPNILLENAIKGQNIIKTVVIFLDANPIDGVATPGATAPVGGITNIPFVNVNANANSLSAIFWIETVQNTDGSTFLQLQYTQTVILDFPVFAPDGSVVEIKWPHISVATLRLQES</sequence>
<dbReference type="STRING" id="370979.SAMN05443663_109118"/>
<dbReference type="AlphaFoldDB" id="A0A1M5UQJ6"/>